<name>S9UAH7_9TRYP</name>
<feature type="coiled-coil region" evidence="1">
    <location>
        <begin position="96"/>
        <end position="123"/>
    </location>
</feature>
<accession>S9UAH7</accession>
<keyword evidence="4" id="KW-1185">Reference proteome</keyword>
<feature type="region of interest" description="Disordered" evidence="2">
    <location>
        <begin position="129"/>
        <end position="154"/>
    </location>
</feature>
<dbReference type="OrthoDB" id="271978at2759"/>
<dbReference type="EMBL" id="ATMH01006492">
    <property type="protein sequence ID" value="EPY25754.1"/>
    <property type="molecule type" value="Genomic_DNA"/>
</dbReference>
<evidence type="ECO:0000256" key="2">
    <source>
        <dbReference type="SAM" id="MobiDB-lite"/>
    </source>
</evidence>
<dbReference type="Proteomes" id="UP000015354">
    <property type="component" value="Unassembled WGS sequence"/>
</dbReference>
<reference evidence="3 4" key="1">
    <citation type="journal article" date="2013" name="PLoS ONE">
        <title>Predicting the Proteins of Angomonas deanei, Strigomonas culicis and Their Respective Endosymbionts Reveals New Aspects of the Trypanosomatidae Family.</title>
        <authorList>
            <person name="Motta M.C."/>
            <person name="Martins A.C."/>
            <person name="de Souza S.S."/>
            <person name="Catta-Preta C.M."/>
            <person name="Silva R."/>
            <person name="Klein C.C."/>
            <person name="de Almeida L.G."/>
            <person name="de Lima Cunha O."/>
            <person name="Ciapina L.P."/>
            <person name="Brocchi M."/>
            <person name="Colabardini A.C."/>
            <person name="de Araujo Lima B."/>
            <person name="Machado C.R."/>
            <person name="de Almeida Soares C.M."/>
            <person name="Probst C.M."/>
            <person name="de Menezes C.B."/>
            <person name="Thompson C.E."/>
            <person name="Bartholomeu D.C."/>
            <person name="Gradia D.F."/>
            <person name="Pavoni D.P."/>
            <person name="Grisard E.C."/>
            <person name="Fantinatti-Garboggini F."/>
            <person name="Marchini F.K."/>
            <person name="Rodrigues-Luiz G.F."/>
            <person name="Wagner G."/>
            <person name="Goldman G.H."/>
            <person name="Fietto J.L."/>
            <person name="Elias M.C."/>
            <person name="Goldman M.H."/>
            <person name="Sagot M.F."/>
            <person name="Pereira M."/>
            <person name="Stoco P.H."/>
            <person name="de Mendonca-Neto R.P."/>
            <person name="Teixeira S.M."/>
            <person name="Maciel T.E."/>
            <person name="de Oliveira Mendes T.A."/>
            <person name="Urmenyi T.P."/>
            <person name="de Souza W."/>
            <person name="Schenkman S."/>
            <person name="de Vasconcelos A.T."/>
        </authorList>
    </citation>
    <scope>NUCLEOTIDE SEQUENCE [LARGE SCALE GENOMIC DNA]</scope>
</reference>
<proteinExistence type="predicted"/>
<keyword evidence="1" id="KW-0175">Coiled coil</keyword>
<comment type="caution">
    <text evidence="3">The sequence shown here is derived from an EMBL/GenBank/DDBJ whole genome shotgun (WGS) entry which is preliminary data.</text>
</comment>
<protein>
    <submittedName>
        <fullName evidence="3">Uncharacterized protein</fullName>
    </submittedName>
</protein>
<gene>
    <name evidence="3" type="ORF">STCU_06492</name>
</gene>
<feature type="compositionally biased region" description="Polar residues" evidence="2">
    <location>
        <begin position="131"/>
        <end position="142"/>
    </location>
</feature>
<evidence type="ECO:0000313" key="4">
    <source>
        <dbReference type="Proteomes" id="UP000015354"/>
    </source>
</evidence>
<feature type="region of interest" description="Disordered" evidence="2">
    <location>
        <begin position="316"/>
        <end position="351"/>
    </location>
</feature>
<organism evidence="3 4">
    <name type="scientific">Strigomonas culicis</name>
    <dbReference type="NCBI Taxonomy" id="28005"/>
    <lineage>
        <taxon>Eukaryota</taxon>
        <taxon>Discoba</taxon>
        <taxon>Euglenozoa</taxon>
        <taxon>Kinetoplastea</taxon>
        <taxon>Metakinetoplastina</taxon>
        <taxon>Trypanosomatida</taxon>
        <taxon>Trypanosomatidae</taxon>
        <taxon>Strigomonadinae</taxon>
        <taxon>Strigomonas</taxon>
    </lineage>
</organism>
<evidence type="ECO:0000256" key="1">
    <source>
        <dbReference type="SAM" id="Coils"/>
    </source>
</evidence>
<evidence type="ECO:0000313" key="3">
    <source>
        <dbReference type="EMBL" id="EPY25754.1"/>
    </source>
</evidence>
<dbReference type="AlphaFoldDB" id="S9UAH7"/>
<sequence length="393" mass="42870">MIRTQCSAYCQCDFCKQRTDALPGEATCRLQLTGATVSSKDALYYQSLKSSMKAQSMQQSLKNASRFIPDEQLLSSQKKRDAKDCALLATSVPLRRRDHLEELLLLENKARLLEERRLRAERRALGLPVSDASTPAEATTPVQKPRTPVSEPGGAAAAACSAEHDLQHVLGRIRAIAAAAPAGETAPLTPAQITELRGLVRAQEERSRQQVAACPHAESHICDHCMSINVQARHLCPQLADSTAFAQTGKVINQDEGIYYGTAAPRLLDGTYDPREGVQLGETLTASQKRLGDSYNTHPYGSGLVFLPLGDSSKQREQKNVTFKADTPSAQSTPKVAGAQAPPTDSSMDKFKTTSSMWQSTSQSCNAEMKQFMESQKKLQEKGRKVYNNTAAM</sequence>